<keyword evidence="2" id="KW-1185">Reference proteome</keyword>
<comment type="caution">
    <text evidence="1">The sequence shown here is derived from an EMBL/GenBank/DDBJ whole genome shotgun (WGS) entry which is preliminary data.</text>
</comment>
<name>A0ACC2QV99_9NEOP</name>
<dbReference type="Proteomes" id="UP001231649">
    <property type="component" value="Chromosome 8"/>
</dbReference>
<dbReference type="EMBL" id="CM056784">
    <property type="protein sequence ID" value="KAJ8724659.1"/>
    <property type="molecule type" value="Genomic_DNA"/>
</dbReference>
<sequence length="1832" mass="199670">METRWNYVVIWTALCVASGSSNMLPVFTQDMNNLALSESTPVGTVVYTLQGSDPEGLPIKYSLVGTDKFSVNPETGDVTLDRPLDREVEDTIKFLVSIEEVDPAREHNLVQSQPVTVIVLDENDNPPMFKNSPYEVDVPEDEEVGKTLLENILVEDRDSVGDSLEVGCVPSEQWPEACETFEVVVLNSSAHQYTGALVLRKPLNYNERQFYQYQLYATDGTLNSTAHVEIKVLDVQNSPPVFSAALSAALPEDAPVGTLVLTVKARDADRAQPRNVVLELVTNPLDFFLLDSQTGELRTAKPLDREALADPSSPLNLTVRATEVVNGAPLISPLTSSLATLTVTIKDVNDEPPRFNRREYSVDIPETLPVGTPLPNLDMVVTDTDVGLNSVFTLRLSDEMGAFIVEPSTATGSASVTLRLNSSLDYEDPNQRKFILEVIAEELHTSPRLSSKASVTISLTDVNDNAPQFADEPYSATVAESAPPGTRVASVRATDRDTGRFGTEGIVYQLSGNGAELFRVDNRSGLISVAPCPTPGQAPCLDYETRKDYFLQYKATDDDGAGQMTVVSLQISLSDSNDNPPVFHTPVYKASIDEDAVKFEPELQVQARDVDVTSDIRYSIVGPAAHPFWIDPISGKISVRDHAGGVSPPDDSNKIYLTILATDGVHNATCRVEITVRDVNNHAPVFDTDKYDADITEDAPIGTEVAAVRATDLDSGVNSELKYWIQKGALDSFAIHNDTGVVTVSSKLDYDKRNTYRIQIVATDLGIPSQTGTTELTVHVINVNDKKPYFTPRIQRAEVSADAELGAAVHRLVAVDPDITDNGELLYEMADKVIRAVDKNGKEVSDEGIFGSWFTVQPNGTVIVSQKLDRSRAAVLTLPVRVTDASAPTLQQADGELIITIVDVNRHAPVFSQPSYLETMVEEQPVGTVLNTYTATDRETPVQAIVIHPPSPYFTIDNATGVVKTAARIDYEKIHSINFTLVAYDSGVPQLSTAAGVTVTVRNANDEEPVFAAAAYDGAVPEHAEPGTSVITVSAVDRDEDEFGEVTYSLSGDSANQFSIDPHTGVITVAEGAVLDREVAGDVWLRAIASDNAPAHARRTSSVPVHIKIVDINDHPPIFSQKVYKSTIAENLQLNPPAAILQVLADDKDEGLNGKIEYKIVEQSEPGVFTVDPNSGIIYPAKPVTGNTSYTLTVTARDGAGRGPHSDTARVDISVLSVNRHSPVFTQPPPQQRQLEIPENAAQSDYLITTIKATDEDSGENGRVSYFLKVDNQNVGETPEFSLDRDTGELRTKTFLDREHKAEYQLVIAAVDNGTPAQFESLRLLSVVLVDDNDNAPRFASPSYQFTIKENLLPGVIIGTVKATDKDSGENGKVYYHVLEGNQEGAFTVDRTQGIIRANISFDREKQSEYSFTVYASNNPILEHAAAILNSVDNATDGQDPSVTGVKIRVLDENDNEPKFQHKIYYAGIKHTARVNEPVISVIAEDPDLDENGTLVYMVAASNLYKFQASQSSGSVVPSPFNISQDGILMTAHYMAEYNQDRFVLDIIAQELAPPHRQAKAQVYVWIIDRSSLIRMVVSRSCAAAVSGVQRRLAAAANALLVPGRRLPLVQADRRYDDWCEIHLHAVDPTTYQVLKVENVLETIDSKYDELKDVYQEYGVETLIAASATSKAPDSFDPALAALIALLIVLFTGIVTFIVVCACLKHWVIPPPSLQSSKGDSLARRRILEELSTTENPLWLETKLRPYEEQELTMNVFGDQPDQPAADPPPTDNTYATIQGSRTTERFGDYATLGGDSPTPLEAALGFQGSTFKPPSPDTPEPPPRPSGLGVL</sequence>
<protein>
    <submittedName>
        <fullName evidence="1">Uncharacterized protein</fullName>
    </submittedName>
</protein>
<reference evidence="1" key="1">
    <citation type="submission" date="2023-03" db="EMBL/GenBank/DDBJ databases">
        <title>Chromosome-level genomes of two armyworms, Mythimna separata and Mythimna loreyi, provide insights into the biosynthesis and reception of sex pheromones.</title>
        <authorList>
            <person name="Zhao H."/>
        </authorList>
    </citation>
    <scope>NUCLEOTIDE SEQUENCE</scope>
    <source>
        <strain evidence="1">BeijingLab</strain>
    </source>
</reference>
<gene>
    <name evidence="1" type="ORF">PYW08_016133</name>
</gene>
<evidence type="ECO:0000313" key="1">
    <source>
        <dbReference type="EMBL" id="KAJ8724659.1"/>
    </source>
</evidence>
<proteinExistence type="predicted"/>
<organism evidence="1 2">
    <name type="scientific">Mythimna loreyi</name>
    <dbReference type="NCBI Taxonomy" id="667449"/>
    <lineage>
        <taxon>Eukaryota</taxon>
        <taxon>Metazoa</taxon>
        <taxon>Ecdysozoa</taxon>
        <taxon>Arthropoda</taxon>
        <taxon>Hexapoda</taxon>
        <taxon>Insecta</taxon>
        <taxon>Pterygota</taxon>
        <taxon>Neoptera</taxon>
        <taxon>Endopterygota</taxon>
        <taxon>Lepidoptera</taxon>
        <taxon>Glossata</taxon>
        <taxon>Ditrysia</taxon>
        <taxon>Noctuoidea</taxon>
        <taxon>Noctuidae</taxon>
        <taxon>Noctuinae</taxon>
        <taxon>Hadenini</taxon>
        <taxon>Mythimna</taxon>
    </lineage>
</organism>
<accession>A0ACC2QV99</accession>
<evidence type="ECO:0000313" key="2">
    <source>
        <dbReference type="Proteomes" id="UP001231649"/>
    </source>
</evidence>